<feature type="non-terminal residue" evidence="2">
    <location>
        <position position="1"/>
    </location>
</feature>
<dbReference type="Proteomes" id="UP000673691">
    <property type="component" value="Unassembled WGS sequence"/>
</dbReference>
<reference evidence="2 3" key="1">
    <citation type="journal article" name="Sci. Rep.">
        <title>Genome-scale phylogenetic analyses confirm Olpidium as the closest living zoosporic fungus to the non-flagellated, terrestrial fungi.</title>
        <authorList>
            <person name="Chang Y."/>
            <person name="Rochon D."/>
            <person name="Sekimoto S."/>
            <person name="Wang Y."/>
            <person name="Chovatia M."/>
            <person name="Sandor L."/>
            <person name="Salamov A."/>
            <person name="Grigoriev I.V."/>
            <person name="Stajich J.E."/>
            <person name="Spatafora J.W."/>
        </authorList>
    </citation>
    <scope>NUCLEOTIDE SEQUENCE [LARGE SCALE GENOMIC DNA]</scope>
    <source>
        <strain evidence="2">S191</strain>
    </source>
</reference>
<name>A0A8H8DIT7_9FUNG</name>
<accession>A0A8H8DIT7</accession>
<protein>
    <submittedName>
        <fullName evidence="2">Uncharacterized protein</fullName>
    </submittedName>
</protein>
<gene>
    <name evidence="2" type="ORF">BJ554DRAFT_186</name>
</gene>
<dbReference type="InterPro" id="IPR016024">
    <property type="entry name" value="ARM-type_fold"/>
</dbReference>
<feature type="compositionally biased region" description="Basic residues" evidence="1">
    <location>
        <begin position="10"/>
        <end position="24"/>
    </location>
</feature>
<dbReference type="SUPFAM" id="SSF48371">
    <property type="entry name" value="ARM repeat"/>
    <property type="match status" value="1"/>
</dbReference>
<feature type="non-terminal residue" evidence="2">
    <location>
        <position position="184"/>
    </location>
</feature>
<evidence type="ECO:0000256" key="1">
    <source>
        <dbReference type="SAM" id="MobiDB-lite"/>
    </source>
</evidence>
<dbReference type="PANTHER" id="PTHR23314:SF0">
    <property type="entry name" value="SPERM-ASSOCIATED ANTIGEN 6"/>
    <property type="match status" value="1"/>
</dbReference>
<dbReference type="GO" id="GO:0015630">
    <property type="term" value="C:microtubule cytoskeleton"/>
    <property type="evidence" value="ECO:0007669"/>
    <property type="project" value="TreeGrafter"/>
</dbReference>
<dbReference type="OrthoDB" id="7537227at2759"/>
<dbReference type="EMBL" id="JAEFCI010006874">
    <property type="protein sequence ID" value="KAG5459412.1"/>
    <property type="molecule type" value="Genomic_DNA"/>
</dbReference>
<dbReference type="AlphaFoldDB" id="A0A8H8DIT7"/>
<organism evidence="2 3">
    <name type="scientific">Olpidium bornovanus</name>
    <dbReference type="NCBI Taxonomy" id="278681"/>
    <lineage>
        <taxon>Eukaryota</taxon>
        <taxon>Fungi</taxon>
        <taxon>Fungi incertae sedis</taxon>
        <taxon>Olpidiomycota</taxon>
        <taxon>Olpidiomycotina</taxon>
        <taxon>Olpidiomycetes</taxon>
        <taxon>Olpidiales</taxon>
        <taxon>Olpidiaceae</taxon>
        <taxon>Olpidium</taxon>
    </lineage>
</organism>
<feature type="region of interest" description="Disordered" evidence="1">
    <location>
        <begin position="1"/>
        <end position="75"/>
    </location>
</feature>
<dbReference type="GO" id="GO:0008017">
    <property type="term" value="F:microtubule binding"/>
    <property type="evidence" value="ECO:0007669"/>
    <property type="project" value="TreeGrafter"/>
</dbReference>
<keyword evidence="3" id="KW-1185">Reference proteome</keyword>
<sequence length="184" mass="19809">SNPPPSTRTQARRLHAGSQNRRRTSPQAAAPARPARPPDRPSGFPFDPRPEAASGPHAFIPTPRSSSRRSGEGLARPFGSMASAASHLANSRAVLAVFEKYQKERLFFVQTIADHASRESNIEVLQSAGVMSLLRPLLLDNVPAIQQAAALALGRLANYNEELAVAVVDGDILPQLVYSLSEQN</sequence>
<dbReference type="GO" id="GO:0003341">
    <property type="term" value="P:cilium movement"/>
    <property type="evidence" value="ECO:0007669"/>
    <property type="project" value="TreeGrafter"/>
</dbReference>
<proteinExistence type="predicted"/>
<dbReference type="InterPro" id="IPR011989">
    <property type="entry name" value="ARM-like"/>
</dbReference>
<comment type="caution">
    <text evidence="2">The sequence shown here is derived from an EMBL/GenBank/DDBJ whole genome shotgun (WGS) entry which is preliminary data.</text>
</comment>
<dbReference type="Gene3D" id="1.25.10.10">
    <property type="entry name" value="Leucine-rich Repeat Variant"/>
    <property type="match status" value="1"/>
</dbReference>
<evidence type="ECO:0000313" key="2">
    <source>
        <dbReference type="EMBL" id="KAG5459412.1"/>
    </source>
</evidence>
<dbReference type="PANTHER" id="PTHR23314">
    <property type="entry name" value="SPERM-ASSOCIATED ANTIGEN 6 ARMADILLO REPEAT-CONTAINING"/>
    <property type="match status" value="1"/>
</dbReference>
<evidence type="ECO:0000313" key="3">
    <source>
        <dbReference type="Proteomes" id="UP000673691"/>
    </source>
</evidence>